<evidence type="ECO:0000256" key="5">
    <source>
        <dbReference type="SAM" id="Coils"/>
    </source>
</evidence>
<dbReference type="Gene3D" id="1.10.287.130">
    <property type="match status" value="1"/>
</dbReference>
<evidence type="ECO:0000313" key="9">
    <source>
        <dbReference type="Proteomes" id="UP000664417"/>
    </source>
</evidence>
<comment type="caution">
    <text evidence="8">The sequence shown here is derived from an EMBL/GenBank/DDBJ whole genome shotgun (WGS) entry which is preliminary data.</text>
</comment>
<dbReference type="InterPro" id="IPR003661">
    <property type="entry name" value="HisK_dim/P_dom"/>
</dbReference>
<dbReference type="SMART" id="SM00388">
    <property type="entry name" value="HisKA"/>
    <property type="match status" value="1"/>
</dbReference>
<dbReference type="SUPFAM" id="SSF52172">
    <property type="entry name" value="CheY-like"/>
    <property type="match status" value="1"/>
</dbReference>
<dbReference type="Pfam" id="PF07494">
    <property type="entry name" value="Reg_prop"/>
    <property type="match status" value="2"/>
</dbReference>
<feature type="domain" description="Response regulatory" evidence="7">
    <location>
        <begin position="1104"/>
        <end position="1221"/>
    </location>
</feature>
<feature type="domain" description="Histidine kinase" evidence="6">
    <location>
        <begin position="1534"/>
        <end position="1701"/>
    </location>
</feature>
<dbReference type="Gene3D" id="2.60.40.10">
    <property type="entry name" value="Immunoglobulins"/>
    <property type="match status" value="1"/>
</dbReference>
<dbReference type="Pfam" id="PF07495">
    <property type="entry name" value="Y_Y_Y"/>
    <property type="match status" value="1"/>
</dbReference>
<dbReference type="InterPro" id="IPR003594">
    <property type="entry name" value="HATPase_dom"/>
</dbReference>
<dbReference type="PROSITE" id="PS50110">
    <property type="entry name" value="RESPONSE_REGULATORY"/>
    <property type="match status" value="1"/>
</dbReference>
<gene>
    <name evidence="8" type="ORF">J3U88_15495</name>
</gene>
<evidence type="ECO:0000259" key="7">
    <source>
        <dbReference type="PROSITE" id="PS50110"/>
    </source>
</evidence>
<dbReference type="InterPro" id="IPR011047">
    <property type="entry name" value="Quinoprotein_ADH-like_sf"/>
</dbReference>
<reference evidence="8" key="1">
    <citation type="submission" date="2021-03" db="EMBL/GenBank/DDBJ databases">
        <authorList>
            <person name="Wang G."/>
        </authorList>
    </citation>
    <scope>NUCLEOTIDE SEQUENCE</scope>
    <source>
        <strain evidence="8">KCTC 12899</strain>
    </source>
</reference>
<evidence type="ECO:0000256" key="4">
    <source>
        <dbReference type="PROSITE-ProRule" id="PRU00169"/>
    </source>
</evidence>
<dbReference type="PANTHER" id="PTHR43547:SF2">
    <property type="entry name" value="HYBRID SIGNAL TRANSDUCTION HISTIDINE KINASE C"/>
    <property type="match status" value="1"/>
</dbReference>
<dbReference type="InterPro" id="IPR011006">
    <property type="entry name" value="CheY-like_superfamily"/>
</dbReference>
<feature type="modified residue" description="4-aspartylphosphate" evidence="4">
    <location>
        <position position="1154"/>
    </location>
</feature>
<keyword evidence="9" id="KW-1185">Reference proteome</keyword>
<feature type="domain" description="Histidine kinase" evidence="6">
    <location>
        <begin position="846"/>
        <end position="1064"/>
    </location>
</feature>
<dbReference type="Pfam" id="PF00072">
    <property type="entry name" value="Response_reg"/>
    <property type="match status" value="1"/>
</dbReference>
<dbReference type="SUPFAM" id="SSF55781">
    <property type="entry name" value="GAF domain-like"/>
    <property type="match status" value="1"/>
</dbReference>
<evidence type="ECO:0000256" key="2">
    <source>
        <dbReference type="ARBA" id="ARBA00012438"/>
    </source>
</evidence>
<dbReference type="CDD" id="cd16922">
    <property type="entry name" value="HATPase_EvgS-ArcB-TorS-like"/>
    <property type="match status" value="1"/>
</dbReference>
<dbReference type="InterPro" id="IPR001789">
    <property type="entry name" value="Sig_transdc_resp-reg_receiver"/>
</dbReference>
<dbReference type="SUPFAM" id="SSF55874">
    <property type="entry name" value="ATPase domain of HSP90 chaperone/DNA topoisomerase II/histidine kinase"/>
    <property type="match status" value="2"/>
</dbReference>
<dbReference type="CDD" id="cd00082">
    <property type="entry name" value="HisKA"/>
    <property type="match status" value="1"/>
</dbReference>
<protein>
    <recommendedName>
        <fullName evidence="2">histidine kinase</fullName>
        <ecNumber evidence="2">2.7.13.3</ecNumber>
    </recommendedName>
</protein>
<keyword evidence="5" id="KW-0175">Coiled coil</keyword>
<dbReference type="CDD" id="cd17574">
    <property type="entry name" value="REC_OmpR"/>
    <property type="match status" value="1"/>
</dbReference>
<dbReference type="PRINTS" id="PR00344">
    <property type="entry name" value="BCTRLSENSOR"/>
</dbReference>
<dbReference type="Proteomes" id="UP000664417">
    <property type="component" value="Unassembled WGS sequence"/>
</dbReference>
<dbReference type="Gene3D" id="2.130.10.10">
    <property type="entry name" value="YVTN repeat-like/Quinoprotein amine dehydrogenase"/>
    <property type="match status" value="3"/>
</dbReference>
<dbReference type="PANTHER" id="PTHR43547">
    <property type="entry name" value="TWO-COMPONENT HISTIDINE KINASE"/>
    <property type="match status" value="1"/>
</dbReference>
<comment type="catalytic activity">
    <reaction evidence="1">
        <text>ATP + protein L-histidine = ADP + protein N-phospho-L-histidine.</text>
        <dbReference type="EC" id="2.7.13.3"/>
    </reaction>
</comment>
<dbReference type="SMART" id="SM00387">
    <property type="entry name" value="HATPase_c"/>
    <property type="match status" value="2"/>
</dbReference>
<dbReference type="Gene3D" id="3.30.450.40">
    <property type="match status" value="1"/>
</dbReference>
<dbReference type="InterPro" id="IPR011110">
    <property type="entry name" value="Reg_prop"/>
</dbReference>
<evidence type="ECO:0000313" key="8">
    <source>
        <dbReference type="EMBL" id="MBO1319880.1"/>
    </source>
</evidence>
<dbReference type="FunFam" id="2.60.40.10:FF:000791">
    <property type="entry name" value="Two-component system sensor histidine kinase/response regulator"/>
    <property type="match status" value="1"/>
</dbReference>
<dbReference type="InterPro" id="IPR011123">
    <property type="entry name" value="Y_Y_Y"/>
</dbReference>
<keyword evidence="3 4" id="KW-0597">Phosphoprotein</keyword>
<accession>A0A8J7QGT7</accession>
<dbReference type="PROSITE" id="PS50109">
    <property type="entry name" value="HIS_KIN"/>
    <property type="match status" value="2"/>
</dbReference>
<dbReference type="InterPro" id="IPR036890">
    <property type="entry name" value="HATPase_C_sf"/>
</dbReference>
<dbReference type="EMBL" id="JAFREP010000014">
    <property type="protein sequence ID" value="MBO1319880.1"/>
    <property type="molecule type" value="Genomic_DNA"/>
</dbReference>
<dbReference type="InterPro" id="IPR029016">
    <property type="entry name" value="GAF-like_dom_sf"/>
</dbReference>
<evidence type="ECO:0000259" key="6">
    <source>
        <dbReference type="PROSITE" id="PS50109"/>
    </source>
</evidence>
<dbReference type="Pfam" id="PF00512">
    <property type="entry name" value="HisKA"/>
    <property type="match status" value="1"/>
</dbReference>
<evidence type="ECO:0000256" key="3">
    <source>
        <dbReference type="ARBA" id="ARBA00022553"/>
    </source>
</evidence>
<proteinExistence type="predicted"/>
<dbReference type="InterPro" id="IPR015943">
    <property type="entry name" value="WD40/YVTN_repeat-like_dom_sf"/>
</dbReference>
<evidence type="ECO:0000256" key="1">
    <source>
        <dbReference type="ARBA" id="ARBA00000085"/>
    </source>
</evidence>
<dbReference type="EC" id="2.7.13.3" evidence="2"/>
<dbReference type="SUPFAM" id="SSF50998">
    <property type="entry name" value="Quinoprotein alcohol dehydrogenase-like"/>
    <property type="match status" value="1"/>
</dbReference>
<dbReference type="InterPro" id="IPR036097">
    <property type="entry name" value="HisK_dim/P_sf"/>
</dbReference>
<dbReference type="GO" id="GO:0000155">
    <property type="term" value="F:phosphorelay sensor kinase activity"/>
    <property type="evidence" value="ECO:0007669"/>
    <property type="project" value="InterPro"/>
</dbReference>
<sequence length="1701" mass="191902">MLVSLATTGMLSASDQAAAGRRFEITRIQHEMGLSHSTIYTIRQGPRGFLWFGTQNGLNRFDGFQTTVYQHRPEDPNSLRNNSVSSMEFDSHGILWLGIWGGGLNRFDPDTETFTHFFHQAEDPRSLSSDLVQTVFRDSRDRIWVGTNKGGLNLFHPETGRFTRFVHDEQDPRSLSHNRVWSIAEDLNGVIWVATTDGLNRLDDDGRFTTFRADQRDRFSIRDNKVRALLVAENGLMWIGTEKGLDLFDPVKGRTLRYLEEEERDHPLSDAVITALYQDRNQSVWAGTILHGLFRRQTDPTGAAQSWERFSHSPFDLQSLSQNDIRAVLHDSSGVYWVGTRTGGLNKMRPTKFFHHRIATFSPSDLIHNRVNALAVDNRDQVWIGSVGGLIQWDFKRGKHRFFTHQPDDPTSLCDNRIYALHPDHRGHIWIGTFERGISVLNPKTGKMERQLGLDHLPAGTVRSILEDHDRLIWIASTGGLVRFMPTTDKIRVYLPDEGNPESLGGTGCNDLVEDGSGRLWISTIGGGLNRLDQDRRSFTRFQHNPNDPNSISQDFVRPLYLDRKNRLWAGTYGNGLNRLDNIDSDPEDAVFIHYGTRDGLPNDNIYAVMEEGDFIWLSTEQSVTRLDPDTEEVRIYDRYDGLIDSGFTALTSARDSKGRVFFGGNKGFNSFLPWQIIDNPSPPRLVLTDFLIFNEPVPLPEPTHSTEHITINYNDSVISFQFSALDFNAPEKNRYAYQLEGFDRDWVTVANLPEATYTNLDPGHYQFMVRAANNDGVWNEQGIAVNLTVVPPPWAKWWAYCIYAAILVSIIWAWQRHQNRKLALERMVVESLQRHDRLKDEFLANTSHELRTPLNGIIGIVESLIAGAGGELTAATRKNLHMVAASGRRLSNLVNDILDFSKLQSSELQLNRRAIELHPCIETVFGVTQSLVGQKDLQLLNEVPRDLPPVWGDEDRLLQIFYNLIGNAIKFTESGFVRVTARLQDGRIVVAVADSGIGIDPEQQERIFESFAQADGSISREYGGTGLGLTIASSLIAMHQGRLLLTSELGRGATFRFDLPLSQAENPSTNEAEPSSPPALAQNITLPGLDLKIPQPQDGQGARLLLVDDDPINLQVLVNHLALHNYQLHLARNGEEALAVFKEETPIDLVLLDVMMPKMSGYEVCQTLRRTYDAGRLPIILLTAKNQTPDLVRGFAAGANDYLYKPVTSEELLARISVHLELLEKTRALQATNLDLEHKVTQRTADLSNKNKELEILEQMVREINREVDLDAVLTTLLHQARRLLPHTSRGAFYLAQPDVDEQQVFDMVADAEYHIPSHYKRLTEPQIRGEFMVNAEELMGGVYLIQPREARNDPASRVVMDVQINDRVEGFLVLENMRQKDAFAHNDIMKLHHLREHAISAVTKARFLAELQKKNQQILDAQERLLEAAHDAGMAEIAANLLHNVGNAMASVKTSVSVLNDMIGQNQALRFYRRMVDLFREQQQAGTLAEFFQSERATMVTQAWDRIEDTWQKQTTQFEEELTRLGRNLAGIDNIVESQRQYANAPETFNEVDLNGIINNVLQFQKRNLDAAEIQVIRDFEELPELPLQKGKLTKVLVHLIDNAIDASLAQGGERTLTLRTRLLKDQGVRLEVIDKGAGIPKEHVSRIFTQGFSTKAGNSGYGLHYCANAIQEMRGRIDVKSEGTGKGACFIVDFSLAA</sequence>
<organism evidence="8 9">
    <name type="scientific">Acanthopleuribacter pedis</name>
    <dbReference type="NCBI Taxonomy" id="442870"/>
    <lineage>
        <taxon>Bacteria</taxon>
        <taxon>Pseudomonadati</taxon>
        <taxon>Acidobacteriota</taxon>
        <taxon>Holophagae</taxon>
        <taxon>Acanthopleuribacterales</taxon>
        <taxon>Acanthopleuribacteraceae</taxon>
        <taxon>Acanthopleuribacter</taxon>
    </lineage>
</organism>
<dbReference type="FunFam" id="3.30.565.10:FF:000010">
    <property type="entry name" value="Sensor histidine kinase RcsC"/>
    <property type="match status" value="1"/>
</dbReference>
<dbReference type="Pfam" id="PF02518">
    <property type="entry name" value="HATPase_c"/>
    <property type="match status" value="2"/>
</dbReference>
<feature type="coiled-coil region" evidence="5">
    <location>
        <begin position="1406"/>
        <end position="1433"/>
    </location>
</feature>
<dbReference type="SUPFAM" id="SSF47384">
    <property type="entry name" value="Homodimeric domain of signal transducing histidine kinase"/>
    <property type="match status" value="1"/>
</dbReference>
<name>A0A8J7QGT7_9BACT</name>
<dbReference type="InterPro" id="IPR013783">
    <property type="entry name" value="Ig-like_fold"/>
</dbReference>
<dbReference type="InterPro" id="IPR005467">
    <property type="entry name" value="His_kinase_dom"/>
</dbReference>
<dbReference type="InterPro" id="IPR004358">
    <property type="entry name" value="Sig_transdc_His_kin-like_C"/>
</dbReference>
<dbReference type="SUPFAM" id="SSF63829">
    <property type="entry name" value="Calcium-dependent phosphotriesterase"/>
    <property type="match status" value="1"/>
</dbReference>
<dbReference type="SMART" id="SM00448">
    <property type="entry name" value="REC"/>
    <property type="match status" value="1"/>
</dbReference>
<dbReference type="Gene3D" id="3.40.50.2300">
    <property type="match status" value="1"/>
</dbReference>
<dbReference type="Gene3D" id="3.30.565.10">
    <property type="entry name" value="Histidine kinase-like ATPase, C-terminal domain"/>
    <property type="match status" value="2"/>
</dbReference>